<evidence type="ECO:0000259" key="5">
    <source>
        <dbReference type="Pfam" id="PF05726"/>
    </source>
</evidence>
<dbReference type="Pfam" id="PF02678">
    <property type="entry name" value="Pirin"/>
    <property type="match status" value="1"/>
</dbReference>
<accession>A0A845F4F4</accession>
<evidence type="ECO:0000256" key="1">
    <source>
        <dbReference type="ARBA" id="ARBA00008416"/>
    </source>
</evidence>
<dbReference type="CDD" id="cd02247">
    <property type="entry name" value="cupin_pirin_C"/>
    <property type="match status" value="1"/>
</dbReference>
<sequence>MTSSNQLFQRSVKDHWYVSYEEGQFPAIQKGWVLPPDRSADFDPFILMAEDWFKRGTFSDHPHRGFQTITYVIDGRLEHIDNSGAREILEPGDVQYMNAGGGARHAEEGVEDDIAHTLQLWLNLPKELKYSESSYQNVYEEDAPLVKVEGGNVKIYSGNLLGEEGPLRSLVPITLAEITLEEGASYTHQLPEDHNAFLYVLSGEVDLGAEKVNLKKHGAATLTYQEEGNESKSSQLMITSKSRRTRILVYSGTPIKEDSVQYGPFVMNSMEEIKEAYRDFHNGKFGPPAV</sequence>
<dbReference type="Proteomes" id="UP000447833">
    <property type="component" value="Unassembled WGS sequence"/>
</dbReference>
<feature type="binding site" evidence="2">
    <location>
        <position position="61"/>
    </location>
    <ligand>
        <name>Fe cation</name>
        <dbReference type="ChEBI" id="CHEBI:24875"/>
    </ligand>
</feature>
<dbReference type="Gene3D" id="2.60.120.10">
    <property type="entry name" value="Jelly Rolls"/>
    <property type="match status" value="2"/>
</dbReference>
<dbReference type="PANTHER" id="PTHR13903:SF8">
    <property type="entry name" value="PIRIN"/>
    <property type="match status" value="1"/>
</dbReference>
<evidence type="ECO:0000259" key="4">
    <source>
        <dbReference type="Pfam" id="PF02678"/>
    </source>
</evidence>
<organism evidence="6 7">
    <name type="scientific">Guptibacillus hwajinpoensis</name>
    <dbReference type="NCBI Taxonomy" id="208199"/>
    <lineage>
        <taxon>Bacteria</taxon>
        <taxon>Bacillati</taxon>
        <taxon>Bacillota</taxon>
        <taxon>Bacilli</taxon>
        <taxon>Bacillales</taxon>
        <taxon>Guptibacillaceae</taxon>
        <taxon>Guptibacillus</taxon>
    </lineage>
</organism>
<keyword evidence="2" id="KW-0408">Iron</keyword>
<comment type="cofactor">
    <cofactor evidence="2">
        <name>Fe cation</name>
        <dbReference type="ChEBI" id="CHEBI:24875"/>
    </cofactor>
    <text evidence="2">Binds 1 Fe cation per subunit.</text>
</comment>
<dbReference type="EMBL" id="WMEY01000009">
    <property type="protein sequence ID" value="MYL65679.1"/>
    <property type="molecule type" value="Genomic_DNA"/>
</dbReference>
<dbReference type="GO" id="GO:0046872">
    <property type="term" value="F:metal ion binding"/>
    <property type="evidence" value="ECO:0007669"/>
    <property type="project" value="UniProtKB-KW"/>
</dbReference>
<dbReference type="InterPro" id="IPR012093">
    <property type="entry name" value="Pirin"/>
</dbReference>
<dbReference type="CDD" id="cd02909">
    <property type="entry name" value="cupin_pirin_N"/>
    <property type="match status" value="1"/>
</dbReference>
<comment type="similarity">
    <text evidence="1 3">Belongs to the pirin family.</text>
</comment>
<feature type="binding site" evidence="2">
    <location>
        <position position="107"/>
    </location>
    <ligand>
        <name>Fe cation</name>
        <dbReference type="ChEBI" id="CHEBI:24875"/>
    </ligand>
</feature>
<keyword evidence="2" id="KW-0479">Metal-binding</keyword>
<dbReference type="SUPFAM" id="SSF51182">
    <property type="entry name" value="RmlC-like cupins"/>
    <property type="match status" value="1"/>
</dbReference>
<protein>
    <submittedName>
        <fullName evidence="6">Pirin family protein</fullName>
    </submittedName>
</protein>
<evidence type="ECO:0000256" key="3">
    <source>
        <dbReference type="RuleBase" id="RU003457"/>
    </source>
</evidence>
<feature type="binding site" evidence="2">
    <location>
        <position position="63"/>
    </location>
    <ligand>
        <name>Fe cation</name>
        <dbReference type="ChEBI" id="CHEBI:24875"/>
    </ligand>
</feature>
<dbReference type="InterPro" id="IPR008778">
    <property type="entry name" value="Pirin_C_dom"/>
</dbReference>
<dbReference type="PIRSF" id="PIRSF006232">
    <property type="entry name" value="Pirin"/>
    <property type="match status" value="1"/>
</dbReference>
<evidence type="ECO:0000313" key="7">
    <source>
        <dbReference type="Proteomes" id="UP000447833"/>
    </source>
</evidence>
<evidence type="ECO:0000313" key="6">
    <source>
        <dbReference type="EMBL" id="MYL65679.1"/>
    </source>
</evidence>
<feature type="domain" description="Pirin C-terminal" evidence="5">
    <location>
        <begin position="176"/>
        <end position="286"/>
    </location>
</feature>
<reference evidence="6 7" key="1">
    <citation type="submission" date="2019-11" db="EMBL/GenBank/DDBJ databases">
        <title>Genome sequences of 17 halophilic strains isolated from different environments.</title>
        <authorList>
            <person name="Furrow R.E."/>
        </authorList>
    </citation>
    <scope>NUCLEOTIDE SEQUENCE [LARGE SCALE GENOMIC DNA]</scope>
    <source>
        <strain evidence="6 7">22506_14_FS</strain>
    </source>
</reference>
<dbReference type="InterPro" id="IPR003829">
    <property type="entry name" value="Pirin_N_dom"/>
</dbReference>
<comment type="caution">
    <text evidence="6">The sequence shown here is derived from an EMBL/GenBank/DDBJ whole genome shotgun (WGS) entry which is preliminary data.</text>
</comment>
<feature type="binding site" evidence="2">
    <location>
        <position position="105"/>
    </location>
    <ligand>
        <name>Fe cation</name>
        <dbReference type="ChEBI" id="CHEBI:24875"/>
    </ligand>
</feature>
<dbReference type="InterPro" id="IPR014710">
    <property type="entry name" value="RmlC-like_jellyroll"/>
</dbReference>
<gene>
    <name evidence="6" type="ORF">GLW07_20165</name>
</gene>
<dbReference type="AlphaFoldDB" id="A0A845F4F4"/>
<dbReference type="Pfam" id="PF05726">
    <property type="entry name" value="Pirin_C"/>
    <property type="match status" value="1"/>
</dbReference>
<name>A0A845F4F4_9BACL</name>
<dbReference type="InterPro" id="IPR011051">
    <property type="entry name" value="RmlC_Cupin_sf"/>
</dbReference>
<evidence type="ECO:0000256" key="2">
    <source>
        <dbReference type="PIRSR" id="PIRSR006232-1"/>
    </source>
</evidence>
<proteinExistence type="inferred from homology"/>
<dbReference type="RefSeq" id="WP_160921251.1">
    <property type="nucleotide sequence ID" value="NZ_WMEY01000009.1"/>
</dbReference>
<feature type="domain" description="Pirin N-terminal" evidence="4">
    <location>
        <begin position="55"/>
        <end position="122"/>
    </location>
</feature>
<dbReference type="PANTHER" id="PTHR13903">
    <property type="entry name" value="PIRIN-RELATED"/>
    <property type="match status" value="1"/>
</dbReference>